<dbReference type="InterPro" id="IPR018114">
    <property type="entry name" value="TRYPSIN_HIS"/>
</dbReference>
<dbReference type="Gene3D" id="2.40.10.10">
    <property type="entry name" value="Trypsin-like serine proteases"/>
    <property type="match status" value="2"/>
</dbReference>
<dbReference type="InterPro" id="IPR009003">
    <property type="entry name" value="Peptidase_S1_PA"/>
</dbReference>
<keyword evidence="4" id="KW-1185">Reference proteome</keyword>
<name>A0ABT0Y3S8_9ACTN</name>
<dbReference type="PROSITE" id="PS00135">
    <property type="entry name" value="TRYPSIN_SER"/>
    <property type="match status" value="1"/>
</dbReference>
<dbReference type="Pfam" id="PF00089">
    <property type="entry name" value="Trypsin"/>
    <property type="match status" value="1"/>
</dbReference>
<feature type="signal peptide" evidence="1">
    <location>
        <begin position="1"/>
        <end position="37"/>
    </location>
</feature>
<organism evidence="3 4">
    <name type="scientific">Paractinoplanes hotanensis</name>
    <dbReference type="NCBI Taxonomy" id="2906497"/>
    <lineage>
        <taxon>Bacteria</taxon>
        <taxon>Bacillati</taxon>
        <taxon>Actinomycetota</taxon>
        <taxon>Actinomycetes</taxon>
        <taxon>Micromonosporales</taxon>
        <taxon>Micromonosporaceae</taxon>
        <taxon>Paractinoplanes</taxon>
    </lineage>
</organism>
<dbReference type="InterPro" id="IPR043504">
    <property type="entry name" value="Peptidase_S1_PA_chymotrypsin"/>
</dbReference>
<comment type="caution">
    <text evidence="3">The sequence shown here is derived from an EMBL/GenBank/DDBJ whole genome shotgun (WGS) entry which is preliminary data.</text>
</comment>
<proteinExistence type="predicted"/>
<feature type="domain" description="Peptidase S1" evidence="2">
    <location>
        <begin position="253"/>
        <end position="416"/>
    </location>
</feature>
<evidence type="ECO:0000313" key="3">
    <source>
        <dbReference type="EMBL" id="MCM4080706.1"/>
    </source>
</evidence>
<sequence>MSTNDSPPANRRARSAVGALAALLIPLGLALPSPAFADDPKPHVTPNFDHVEPTVLDEMQAQAKLAPASNVLSEAGLEKASGFAGVAYRGAGITLYYKGDLTPKMTEALASARKFGSVTVVPAAHSFAELQAAANVISANGASVSSEIQAVAVEPDGSGLTVQAAPAATVAARSRARTAKGLPPVPQAREVVAASGVSYPVKYTLGEAPIESMASRYDDYAQWNGGSRWETWRNGVSRGGYCTTGFGVRNADGNRYILTAAHCASPGDSAKQGHPGHNSLETMGPVYLESRGSDLLIIRTESSPLIFEGSTLNPTSRVVRGFNHWGAGRLVCQSGVTTAMETSAAVCNLRQVRSTNITFTKPDDQGNNNLVIQGTIETNKVGGGVAVRGGDSGGPVYSYSGSEARAEGIVSAGSGSDMFYQDWADVTRVWKLTPINN</sequence>
<keyword evidence="1" id="KW-0732">Signal</keyword>
<feature type="chain" id="PRO_5047371425" evidence="1">
    <location>
        <begin position="38"/>
        <end position="437"/>
    </location>
</feature>
<dbReference type="SUPFAM" id="SSF50494">
    <property type="entry name" value="Trypsin-like serine proteases"/>
    <property type="match status" value="1"/>
</dbReference>
<dbReference type="RefSeq" id="WP_251800485.1">
    <property type="nucleotide sequence ID" value="NZ_JAMQOL010000034.1"/>
</dbReference>
<dbReference type="InterPro" id="IPR001254">
    <property type="entry name" value="Trypsin_dom"/>
</dbReference>
<dbReference type="Proteomes" id="UP001523216">
    <property type="component" value="Unassembled WGS sequence"/>
</dbReference>
<evidence type="ECO:0000313" key="4">
    <source>
        <dbReference type="Proteomes" id="UP001523216"/>
    </source>
</evidence>
<protein>
    <submittedName>
        <fullName evidence="3">S1 family peptidase</fullName>
    </submittedName>
</protein>
<dbReference type="InterPro" id="IPR033116">
    <property type="entry name" value="TRYPSIN_SER"/>
</dbReference>
<evidence type="ECO:0000259" key="2">
    <source>
        <dbReference type="Pfam" id="PF00089"/>
    </source>
</evidence>
<reference evidence="3 4" key="1">
    <citation type="submission" date="2022-06" db="EMBL/GenBank/DDBJ databases">
        <title>Actinoplanes abujensis sp. nov., isolated from Nigerian arid soil.</title>
        <authorList>
            <person name="Ding P."/>
        </authorList>
    </citation>
    <scope>NUCLEOTIDE SEQUENCE [LARGE SCALE GENOMIC DNA]</scope>
    <source>
        <strain evidence="4">TRM88002</strain>
    </source>
</reference>
<gene>
    <name evidence="3" type="ORF">LXN57_24310</name>
</gene>
<dbReference type="EMBL" id="JAMQOL010000034">
    <property type="protein sequence ID" value="MCM4080706.1"/>
    <property type="molecule type" value="Genomic_DNA"/>
</dbReference>
<evidence type="ECO:0000256" key="1">
    <source>
        <dbReference type="SAM" id="SignalP"/>
    </source>
</evidence>
<accession>A0ABT0Y3S8</accession>
<dbReference type="PROSITE" id="PS00134">
    <property type="entry name" value="TRYPSIN_HIS"/>
    <property type="match status" value="1"/>
</dbReference>